<name>A0A372FR30_9ACTN</name>
<keyword evidence="1" id="KW-1133">Transmembrane helix</keyword>
<reference evidence="2 3" key="1">
    <citation type="submission" date="2018-08" db="EMBL/GenBank/DDBJ databases">
        <title>Verrucosispora craniellae sp. nov., isolated from a marine sponge in the South China Sea.</title>
        <authorList>
            <person name="Li L."/>
            <person name="Lin H.W."/>
        </authorList>
    </citation>
    <scope>NUCLEOTIDE SEQUENCE [LARGE SCALE GENOMIC DNA]</scope>
    <source>
        <strain evidence="2 3">LHW63014</strain>
    </source>
</reference>
<organism evidence="2 3">
    <name type="scientific">Micromonospora craniellae</name>
    <dbReference type="NCBI Taxonomy" id="2294034"/>
    <lineage>
        <taxon>Bacteria</taxon>
        <taxon>Bacillati</taxon>
        <taxon>Actinomycetota</taxon>
        <taxon>Actinomycetes</taxon>
        <taxon>Micromonosporales</taxon>
        <taxon>Micromonosporaceae</taxon>
        <taxon>Micromonospora</taxon>
    </lineage>
</organism>
<accession>A0A372FR30</accession>
<dbReference type="RefSeq" id="WP_117231126.1">
    <property type="nucleotide sequence ID" value="NZ_QVFU01000073.1"/>
</dbReference>
<evidence type="ECO:0000313" key="3">
    <source>
        <dbReference type="Proteomes" id="UP000262621"/>
    </source>
</evidence>
<dbReference type="Proteomes" id="UP000262621">
    <property type="component" value="Unassembled WGS sequence"/>
</dbReference>
<sequence length="71" mass="7237">MAAGLLNVLPGAGAVSPAWARSAYGVDVTGADLEILMRHRAILLALVGVTVIVLASGPCGRRTTPAVRGRE</sequence>
<proteinExistence type="predicted"/>
<dbReference type="EMBL" id="QVFU01000073">
    <property type="protein sequence ID" value="RFS43237.1"/>
    <property type="molecule type" value="Genomic_DNA"/>
</dbReference>
<keyword evidence="3" id="KW-1185">Reference proteome</keyword>
<evidence type="ECO:0000313" key="2">
    <source>
        <dbReference type="EMBL" id="RFS43237.1"/>
    </source>
</evidence>
<feature type="transmembrane region" description="Helical" evidence="1">
    <location>
        <begin position="41"/>
        <end position="60"/>
    </location>
</feature>
<keyword evidence="1" id="KW-0812">Transmembrane</keyword>
<dbReference type="AlphaFoldDB" id="A0A372FR30"/>
<keyword evidence="1" id="KW-0472">Membrane</keyword>
<gene>
    <name evidence="2" type="ORF">D0Q02_28980</name>
</gene>
<protein>
    <submittedName>
        <fullName evidence="2">Uncharacterized protein</fullName>
    </submittedName>
</protein>
<comment type="caution">
    <text evidence="2">The sequence shown here is derived from an EMBL/GenBank/DDBJ whole genome shotgun (WGS) entry which is preliminary data.</text>
</comment>
<evidence type="ECO:0000256" key="1">
    <source>
        <dbReference type="SAM" id="Phobius"/>
    </source>
</evidence>